<dbReference type="NCBIfam" id="NF004044">
    <property type="entry name" value="PRK05561.1"/>
    <property type="match status" value="1"/>
</dbReference>
<dbReference type="InterPro" id="IPR002205">
    <property type="entry name" value="Topo_IIA_dom_A"/>
</dbReference>
<keyword evidence="3" id="KW-1003">Cell membrane</keyword>
<evidence type="ECO:0000256" key="3">
    <source>
        <dbReference type="ARBA" id="ARBA00022475"/>
    </source>
</evidence>
<keyword evidence="7 8" id="KW-0413">Isomerase</keyword>
<dbReference type="Gene3D" id="2.120.10.90">
    <property type="entry name" value="DNA gyrase/topoisomerase IV, subunit A, C-terminal"/>
    <property type="match status" value="1"/>
</dbReference>
<dbReference type="KEGG" id="mnu:NCTC10166_00829"/>
<dbReference type="GO" id="GO:0006265">
    <property type="term" value="P:DNA topological change"/>
    <property type="evidence" value="ECO:0007669"/>
    <property type="project" value="UniProtKB-UniRule"/>
</dbReference>
<dbReference type="GO" id="GO:0005737">
    <property type="term" value="C:cytoplasm"/>
    <property type="evidence" value="ECO:0007669"/>
    <property type="project" value="TreeGrafter"/>
</dbReference>
<dbReference type="InterPro" id="IPR013760">
    <property type="entry name" value="Topo_IIA-like_dom_sf"/>
</dbReference>
<keyword evidence="11" id="KW-1185">Reference proteome</keyword>
<dbReference type="InterPro" id="IPR050220">
    <property type="entry name" value="Type_II_DNA_Topoisomerases"/>
</dbReference>
<dbReference type="GO" id="GO:0009330">
    <property type="term" value="C:DNA topoisomerase type II (double strand cut, ATP-hydrolyzing) complex"/>
    <property type="evidence" value="ECO:0007669"/>
    <property type="project" value="TreeGrafter"/>
</dbReference>
<evidence type="ECO:0000259" key="9">
    <source>
        <dbReference type="PROSITE" id="PS52040"/>
    </source>
</evidence>
<proteinExistence type="predicted"/>
<dbReference type="Pfam" id="PF00521">
    <property type="entry name" value="DNA_topoisoIV"/>
    <property type="match status" value="1"/>
</dbReference>
<evidence type="ECO:0000256" key="2">
    <source>
        <dbReference type="ARBA" id="ARBA00012895"/>
    </source>
</evidence>
<evidence type="ECO:0000256" key="4">
    <source>
        <dbReference type="ARBA" id="ARBA00023029"/>
    </source>
</evidence>
<dbReference type="CDD" id="cd00187">
    <property type="entry name" value="TOP4c"/>
    <property type="match status" value="1"/>
</dbReference>
<dbReference type="PANTHER" id="PTHR43493:SF9">
    <property type="entry name" value="DNA TOPOISOMERASE 4 SUBUNIT A"/>
    <property type="match status" value="1"/>
</dbReference>
<dbReference type="Gene3D" id="3.90.199.10">
    <property type="entry name" value="Topoisomerase II, domain 5"/>
    <property type="match status" value="1"/>
</dbReference>
<dbReference type="GO" id="GO:0005694">
    <property type="term" value="C:chromosome"/>
    <property type="evidence" value="ECO:0007669"/>
    <property type="project" value="InterPro"/>
</dbReference>
<dbReference type="InterPro" id="IPR005741">
    <property type="entry name" value="TopoIV_A_Gpos"/>
</dbReference>
<name>A0A449A6Q5_9BACT</name>
<feature type="domain" description="Topo IIA-type catalytic" evidence="9">
    <location>
        <begin position="34"/>
        <end position="500"/>
    </location>
</feature>
<dbReference type="AlphaFoldDB" id="A0A449A6Q5"/>
<keyword evidence="5 8" id="KW-0238">DNA-binding</keyword>
<gene>
    <name evidence="10" type="primary">gyrA_2</name>
    <name evidence="10" type="ORF">NCTC10166_00829</name>
</gene>
<keyword evidence="4 8" id="KW-0799">Topoisomerase</keyword>
<keyword evidence="6" id="KW-0472">Membrane</keyword>
<dbReference type="Gene3D" id="1.10.268.10">
    <property type="entry name" value="Topoisomerase, domain 3"/>
    <property type="match status" value="1"/>
</dbReference>
<dbReference type="SMART" id="SM00434">
    <property type="entry name" value="TOP4c"/>
    <property type="match status" value="1"/>
</dbReference>
<accession>A0A449A6Q5</accession>
<dbReference type="InterPro" id="IPR006691">
    <property type="entry name" value="GyrA/parC_rep"/>
</dbReference>
<organism evidence="10 11">
    <name type="scientific">Mesomycoplasma neurolyticum</name>
    <dbReference type="NCBI Taxonomy" id="2120"/>
    <lineage>
        <taxon>Bacteria</taxon>
        <taxon>Bacillati</taxon>
        <taxon>Mycoplasmatota</taxon>
        <taxon>Mycoplasmoidales</taxon>
        <taxon>Metamycoplasmataceae</taxon>
        <taxon>Mesomycoplasma</taxon>
    </lineage>
</organism>
<comment type="catalytic activity">
    <reaction evidence="1 8">
        <text>ATP-dependent breakage, passage and rejoining of double-stranded DNA.</text>
        <dbReference type="EC" id="5.6.2.2"/>
    </reaction>
</comment>
<protein>
    <recommendedName>
        <fullName evidence="2">DNA topoisomerase (ATP-hydrolyzing)</fullName>
        <ecNumber evidence="2">5.6.2.2</ecNumber>
    </recommendedName>
</protein>
<dbReference type="Proteomes" id="UP000289440">
    <property type="component" value="Chromosome"/>
</dbReference>
<dbReference type="GO" id="GO:0003677">
    <property type="term" value="F:DNA binding"/>
    <property type="evidence" value="ECO:0007669"/>
    <property type="project" value="UniProtKB-UniRule"/>
</dbReference>
<sequence length="860" mass="98908">MSAKYKDFLNKSLDDVISSRFARYSKYIIQQRALPDARDGLKPVQRRILYSMWELNLKNDKPFKKSARVVGDVIGKYHPHGDSSIYEAMIRMGQEWKMNIPLIEIHGNKGSIDDDPAAAMRYTEARLANISTLLLESLSKNTVEFVPNFDDTEVEPVILPSLIPNLLLNGAKGIASGFATEIPPHNLGEILDAAIAKINNSAIEIRKLFKIIKGPDFPTGGVIYGKTGIYDAFEKGQGKIVLVSKYKIIDNLDRKAIEIFEIPFGVVKSKLVKDIDEICIDKKINGIKEVIDQSDRNGISILIELTKDAKITSVLNYLLKKTEMQIYYSYNSVAIEKNAPKLMSLNDMLTSYISHIKEFKTRELTYNFQVNQKRLEIVNALIKVSEITDEVIKIIRNSDNSKKGVIEALIKEFNFNENQATAIAEMQLYRLSRIDQIAYAKEQNDLEIKIKEIDLLLNNENEFNKFLVKNLLKIKEKYATPRKTEILDEELKIELKTEELIKKEDFYLAISKEGYIKKLTIKTFETNKIENYVLKEKDSLIFLSKVNSLNKLLIFTNTGKYIFLPLHKIEENKWKDFGSHINDYVLLKSNEKIIKVFAVENFENKNFLVLITAKGIGKKVALKDFEVSRFNKTIQAIKFKNSLDYLVDVKMSDNFKDVVIISSEMKVVKYSELEIPTYNTNSSGVSLINLPKNEKVQAFCLTEENENIFFYTLDGYFKKVSSKLIPYTSKKVQGKQIFNLKQKQNTELINMISSSEKDLEFYVFYEQNKIAALNTSNLTTTSLNNNFSYKMPNTNIHYVSSFADNLITSLINKNNLNDDKLFEFTEKEKKEKEQKRILSAEEKLKKLEDLDIESILKKFN</sequence>
<evidence type="ECO:0000256" key="5">
    <source>
        <dbReference type="ARBA" id="ARBA00023125"/>
    </source>
</evidence>
<dbReference type="InterPro" id="IPR013758">
    <property type="entry name" value="Topo_IIA_A/C_ab"/>
</dbReference>
<evidence type="ECO:0000256" key="1">
    <source>
        <dbReference type="ARBA" id="ARBA00000185"/>
    </source>
</evidence>
<dbReference type="GO" id="GO:0034335">
    <property type="term" value="F:DNA negative supercoiling activity"/>
    <property type="evidence" value="ECO:0007669"/>
    <property type="project" value="UniProtKB-ARBA"/>
</dbReference>
<evidence type="ECO:0000313" key="10">
    <source>
        <dbReference type="EMBL" id="VEU59843.1"/>
    </source>
</evidence>
<reference evidence="10 11" key="1">
    <citation type="submission" date="2019-01" db="EMBL/GenBank/DDBJ databases">
        <authorList>
            <consortium name="Pathogen Informatics"/>
        </authorList>
    </citation>
    <scope>NUCLEOTIDE SEQUENCE [LARGE SCALE GENOMIC DNA]</scope>
    <source>
        <strain evidence="10 11">NCTC10166</strain>
    </source>
</reference>
<dbReference type="PROSITE" id="PS52040">
    <property type="entry name" value="TOPO_IIA"/>
    <property type="match status" value="1"/>
</dbReference>
<dbReference type="EMBL" id="LR214951">
    <property type="protein sequence ID" value="VEU59843.1"/>
    <property type="molecule type" value="Genomic_DNA"/>
</dbReference>
<dbReference type="Pfam" id="PF03989">
    <property type="entry name" value="DNA_gyraseA_C"/>
    <property type="match status" value="3"/>
</dbReference>
<dbReference type="Gene3D" id="3.30.1360.40">
    <property type="match status" value="1"/>
</dbReference>
<dbReference type="SUPFAM" id="SSF101904">
    <property type="entry name" value="GyrA/ParC C-terminal domain-like"/>
    <property type="match status" value="1"/>
</dbReference>
<evidence type="ECO:0000256" key="8">
    <source>
        <dbReference type="PROSITE-ProRule" id="PRU01384"/>
    </source>
</evidence>
<dbReference type="GO" id="GO:0005524">
    <property type="term" value="F:ATP binding"/>
    <property type="evidence" value="ECO:0007669"/>
    <property type="project" value="InterPro"/>
</dbReference>
<dbReference type="InterPro" id="IPR035516">
    <property type="entry name" value="Gyrase/topoIV_suA_C"/>
</dbReference>
<evidence type="ECO:0000256" key="7">
    <source>
        <dbReference type="ARBA" id="ARBA00023235"/>
    </source>
</evidence>
<feature type="active site" description="O-(5'-phospho-DNA)-tyrosine intermediate" evidence="8">
    <location>
        <position position="122"/>
    </location>
</feature>
<dbReference type="PANTHER" id="PTHR43493">
    <property type="entry name" value="DNA GYRASE/TOPOISOMERASE SUBUNIT A"/>
    <property type="match status" value="1"/>
</dbReference>
<evidence type="ECO:0000256" key="6">
    <source>
        <dbReference type="ARBA" id="ARBA00023136"/>
    </source>
</evidence>
<evidence type="ECO:0000313" key="11">
    <source>
        <dbReference type="Proteomes" id="UP000289440"/>
    </source>
</evidence>
<dbReference type="InterPro" id="IPR013757">
    <property type="entry name" value="Topo_IIA_A_a_sf"/>
</dbReference>
<dbReference type="EC" id="5.6.2.2" evidence="2"/>
<dbReference type="NCBIfam" id="TIGR01061">
    <property type="entry name" value="parC_Gpos"/>
    <property type="match status" value="1"/>
</dbReference>
<dbReference type="RefSeq" id="WP_197724536.1">
    <property type="nucleotide sequence ID" value="NZ_LR214951.1"/>
</dbReference>
<dbReference type="SUPFAM" id="SSF56719">
    <property type="entry name" value="Type II DNA topoisomerase"/>
    <property type="match status" value="1"/>
</dbReference>